<feature type="repeat" description="WD" evidence="3">
    <location>
        <begin position="760"/>
        <end position="792"/>
    </location>
</feature>
<sequence length="1614" mass="183024">MDRDIGRTVFRIKGSVPSNNYISFPSSIPKNKGDVLGLIGQFCYVELRANRDVFVFHVEIMTKDELTFRFSFGNISKQFKKTHNSIFIPVDYLSESWTVLAIDFKALVQTHLDKVFKCIRGIITCSNLSLKNVYTSDNIYSTDTLTKDMFLPVPKGSSWTDLYEWHWIPSEPTNIKLACIIDPQTLKKPSTSFNTSRTSSIGSANSRRSKITGVSNKSMLTPSPILDIKRFIGYNCYYNSNLCWTLDSNYCIFPSGSSIIKMEVATGTQTAFQGHTQSITSICTDYKCSIIASIQNNIPLIRLWDIESGRCLSVLKGQETEISCVCISDSGNVMVTIGKDKSLKTQFIIWDISNIRDSGEDVPIISKYVCDYSVQKVKFAPNEETKFVTCGMENIRLWRLKGGIVRGCSLSLENYSLTKQNFLDIAFEKAFLSPHLGDKDHRFYLGTESGAIYQVNYNKRIIECVFQLHNSAINTLYINEGICITGSADKFVRVWPLDFSDFFIEAELENSVTSVVTSKDGFKALIGDSNGSIGILEISTQIYRSVLRSHTKTVLDVVSDPSRMEFASVSLDRTIRIWDLTTLNQKYQFDIDGESPICVDYHKTEYMIACGFESGIVRIFEVNTTQVLEEYKAHLSDVLAIAYTFDSKWLITSSKESICISDTKHMYQPVKVIPYTCECKRVCLSLSRDGRFFAFIGPNRNIIHVYSCKDFEEVYIFETPTDLFEGIVFSSDSKEIIASTSDNKLMAICLEKGEIISETEYSSKNYAVTLDTSQNGKYLVTGGDDKLIRVWNSKDLANFSCQKFVGHSGEIKKVLFSSDYGHVISCGDNGIIVWNFLGDKSRDINLMIETHLERKMMEKKKKEDFEVDDLPNRYNDLFSKALEEKMRHDIETLKDDPAVKEDPKEDPKTTTLPSNEHNKNIITPFRQYKLNRPISRVTVRDRNMPTENPCLKLGRITGYNGNARENLIWDEPNKRLIYTSGNVIIIEDILTRHQQYLFGHEHEINALAIHPNGKILASCGGVKGITMDSPILFWSLETNSAFKKLDYHRWGVLAMDFSYDGKYFVSVGVNEYDEKNVLAVWSVETGKMIVNAMVSEIIHAVKWFPTSPSSEFITTGKNSIIFWYLNPEGQLLMSPAKVDETYVISGNRDGETITHYSCIGFSEDYRSAWVGSTQGSIYCFNIETNELEFKWVDAHDSEVDYVYWRKNTVITAGTDCQIKRWKVSKKDKIYTMILREQMEVDTPITSAYFDNDKCNQGVVGTASGTIWYINWEQQQCIRLISCHSNFVTGIVKVNDYLTSCSHDGSLRIWSRVDENQVVSYNQILELKRGETNPTPALCMCNSTTSNLVAVGFLDGSIYINYLNDLENVLKNKIRPHEEAITCIALTPSNRIITGSAGGLITIVDNLVNISEDTSLAPTEFLENRFVFIKEFLGHRLCSLDYDAKSRRFVNTTATGLVSVWNENDLSQVAKFAPHIYTRKVAEKEKYEVDIIAKFSPFDSDLLLITAPSKGTPKIEFYNYKREYCVKVVDLNRFVSCFAVSVKHKLIAFGSRERMVAIMDYDSGEFEEYEAHGDCVKSIMFDDTTDQVLSSGFSDLVVWKVGSSRPSGKNINTTN</sequence>
<protein>
    <submittedName>
        <fullName evidence="9">Uncharacterized protein FM144</fullName>
    </submittedName>
</protein>
<feature type="domain" description="WDR90 4th beta-propeller" evidence="6">
    <location>
        <begin position="1296"/>
        <end position="1601"/>
    </location>
</feature>
<dbReference type="SMART" id="SM00320">
    <property type="entry name" value="WD40"/>
    <property type="match status" value="21"/>
</dbReference>
<evidence type="ECO:0000256" key="4">
    <source>
        <dbReference type="SAM" id="MobiDB-lite"/>
    </source>
</evidence>
<evidence type="ECO:0000259" key="8">
    <source>
        <dbReference type="Pfam" id="PF23409"/>
    </source>
</evidence>
<evidence type="ECO:0000256" key="3">
    <source>
        <dbReference type="PROSITE-ProRule" id="PRU00221"/>
    </source>
</evidence>
<evidence type="ECO:0000259" key="6">
    <source>
        <dbReference type="Pfam" id="PF23342"/>
    </source>
</evidence>
<dbReference type="InterPro" id="IPR050630">
    <property type="entry name" value="WD_repeat_EMAP"/>
</dbReference>
<dbReference type="eggNOG" id="KOG3213">
    <property type="taxonomic scope" value="Eukaryota"/>
</dbReference>
<dbReference type="Pfam" id="PF05018">
    <property type="entry name" value="CFA20_dom"/>
    <property type="match status" value="1"/>
</dbReference>
<accession>D2UZY6</accession>
<feature type="compositionally biased region" description="Basic and acidic residues" evidence="4">
    <location>
        <begin position="890"/>
        <end position="908"/>
    </location>
</feature>
<dbReference type="PANTHER" id="PTHR13720:SF24">
    <property type="entry name" value="WD REPEAT-CONTAINING PROTEIN 90"/>
    <property type="match status" value="1"/>
</dbReference>
<dbReference type="InterPro" id="IPR036322">
    <property type="entry name" value="WD40_repeat_dom_sf"/>
</dbReference>
<feature type="repeat" description="WD" evidence="3">
    <location>
        <begin position="547"/>
        <end position="588"/>
    </location>
</feature>
<feature type="repeat" description="WD" evidence="3">
    <location>
        <begin position="1192"/>
        <end position="1231"/>
    </location>
</feature>
<gene>
    <name evidence="9" type="primary">FM144</name>
    <name evidence="9" type="ORF">NAEGRDRAFT_62107</name>
</gene>
<dbReference type="PANTHER" id="PTHR13720">
    <property type="entry name" value="WD-40 REPEAT PROTEIN"/>
    <property type="match status" value="1"/>
</dbReference>
<dbReference type="EMBL" id="GG738846">
    <property type="protein sequence ID" value="EFC50015.1"/>
    <property type="molecule type" value="Genomic_DNA"/>
</dbReference>
<dbReference type="InterPro" id="IPR055439">
    <property type="entry name" value="Beta-prop_EML_1st"/>
</dbReference>
<keyword evidence="1 3" id="KW-0853">WD repeat</keyword>
<dbReference type="GeneID" id="8862996"/>
<proteinExistence type="predicted"/>
<dbReference type="STRING" id="5762.D2UZY6"/>
<dbReference type="OrthoDB" id="6252103at2759"/>
<feature type="region of interest" description="Disordered" evidence="4">
    <location>
        <begin position="890"/>
        <end position="918"/>
    </location>
</feature>
<dbReference type="Proteomes" id="UP000006671">
    <property type="component" value="Unassembled WGS sequence"/>
</dbReference>
<evidence type="ECO:0000313" key="9">
    <source>
        <dbReference type="EMBL" id="EFC50015.1"/>
    </source>
</evidence>
<keyword evidence="10" id="KW-1185">Reference proteome</keyword>
<name>D2UZY6_NAEGR</name>
<dbReference type="Pfam" id="PF23409">
    <property type="entry name" value="Beta-prop_EML"/>
    <property type="match status" value="1"/>
</dbReference>
<dbReference type="eggNOG" id="KOG0266">
    <property type="taxonomic scope" value="Eukaryota"/>
</dbReference>
<dbReference type="OMA" id="DHYVHIR"/>
<dbReference type="Pfam" id="PF23393">
    <property type="entry name" value="Beta-prop_WDR90_POC16_2nd"/>
    <property type="match status" value="1"/>
</dbReference>
<dbReference type="Gene3D" id="2.130.10.10">
    <property type="entry name" value="YVTN repeat-like/Quinoprotein amine dehydrogenase"/>
    <property type="match status" value="6"/>
</dbReference>
<dbReference type="InterPro" id="IPR007714">
    <property type="entry name" value="CFA20_dom"/>
</dbReference>
<evidence type="ECO:0000256" key="2">
    <source>
        <dbReference type="ARBA" id="ARBA00022737"/>
    </source>
</evidence>
<dbReference type="PROSITE" id="PS50082">
    <property type="entry name" value="WD_REPEATS_2"/>
    <property type="match status" value="4"/>
</dbReference>
<feature type="domain" description="WDR90/POC16 second beta-propeller" evidence="7">
    <location>
        <begin position="560"/>
        <end position="835"/>
    </location>
</feature>
<evidence type="ECO:0000259" key="7">
    <source>
        <dbReference type="Pfam" id="PF23393"/>
    </source>
</evidence>
<evidence type="ECO:0000259" key="5">
    <source>
        <dbReference type="Pfam" id="PF05018"/>
    </source>
</evidence>
<dbReference type="VEuPathDB" id="AmoebaDB:NAEGRDRAFT_62107"/>
<dbReference type="SUPFAM" id="SSF50978">
    <property type="entry name" value="WD40 repeat-like"/>
    <property type="match status" value="4"/>
</dbReference>
<keyword evidence="2" id="KW-0677">Repeat</keyword>
<dbReference type="Pfam" id="PF23342">
    <property type="entry name" value="WDR90_beta-prop_4th"/>
    <property type="match status" value="1"/>
</dbReference>
<organism evidence="10">
    <name type="scientific">Naegleria gruberi</name>
    <name type="common">Amoeba</name>
    <dbReference type="NCBI Taxonomy" id="5762"/>
    <lineage>
        <taxon>Eukaryota</taxon>
        <taxon>Discoba</taxon>
        <taxon>Heterolobosea</taxon>
        <taxon>Tetramitia</taxon>
        <taxon>Eutetramitia</taxon>
        <taxon>Vahlkampfiidae</taxon>
        <taxon>Naegleria</taxon>
    </lineage>
</organism>
<feature type="domain" description="EML-like first beta-propeller" evidence="8">
    <location>
        <begin position="994"/>
        <end position="1267"/>
    </location>
</feature>
<dbReference type="InterPro" id="IPR055441">
    <property type="entry name" value="Beta-prop_WDR90_POC16_2nd"/>
</dbReference>
<dbReference type="InterPro" id="IPR055440">
    <property type="entry name" value="Beta-prop_WDR90_4th"/>
</dbReference>
<reference evidence="9 10" key="1">
    <citation type="journal article" date="2010" name="Cell">
        <title>The genome of Naegleria gruberi illuminates early eukaryotic versatility.</title>
        <authorList>
            <person name="Fritz-Laylin L.K."/>
            <person name="Prochnik S.E."/>
            <person name="Ginger M.L."/>
            <person name="Dacks J.B."/>
            <person name="Carpenter M.L."/>
            <person name="Field M.C."/>
            <person name="Kuo A."/>
            <person name="Paredez A."/>
            <person name="Chapman J."/>
            <person name="Pham J."/>
            <person name="Shu S."/>
            <person name="Neupane R."/>
            <person name="Cipriano M."/>
            <person name="Mancuso J."/>
            <person name="Tu H."/>
            <person name="Salamov A."/>
            <person name="Lindquist E."/>
            <person name="Shapiro H."/>
            <person name="Lucas S."/>
            <person name="Grigoriev I.V."/>
            <person name="Cande W.Z."/>
            <person name="Fulton C."/>
            <person name="Rokhsar D.S."/>
            <person name="Dawson S.C."/>
        </authorList>
    </citation>
    <scope>NUCLEOTIDE SEQUENCE [LARGE SCALE GENOMIC DNA]</scope>
    <source>
        <strain evidence="9 10">NEG-M</strain>
    </source>
</reference>
<evidence type="ECO:0000313" key="10">
    <source>
        <dbReference type="Proteomes" id="UP000006671"/>
    </source>
</evidence>
<dbReference type="eggNOG" id="KOG1408">
    <property type="taxonomic scope" value="Eukaryota"/>
</dbReference>
<dbReference type="KEGG" id="ngr:NAEGRDRAFT_62107"/>
<feature type="repeat" description="WD" evidence="3">
    <location>
        <begin position="466"/>
        <end position="495"/>
    </location>
</feature>
<feature type="domain" description="CFA20" evidence="5">
    <location>
        <begin position="1"/>
        <end position="151"/>
    </location>
</feature>
<dbReference type="RefSeq" id="XP_002682759.1">
    <property type="nucleotide sequence ID" value="XM_002682713.1"/>
</dbReference>
<dbReference type="InParanoid" id="D2UZY6"/>
<dbReference type="InterPro" id="IPR001680">
    <property type="entry name" value="WD40_rpt"/>
</dbReference>
<dbReference type="PROSITE" id="PS50294">
    <property type="entry name" value="WD_REPEATS_REGION"/>
    <property type="match status" value="1"/>
</dbReference>
<dbReference type="Pfam" id="PF00400">
    <property type="entry name" value="WD40"/>
    <property type="match status" value="1"/>
</dbReference>
<dbReference type="InterPro" id="IPR015943">
    <property type="entry name" value="WD40/YVTN_repeat-like_dom_sf"/>
</dbReference>
<evidence type="ECO:0000256" key="1">
    <source>
        <dbReference type="ARBA" id="ARBA00022574"/>
    </source>
</evidence>